<evidence type="ECO:0000256" key="9">
    <source>
        <dbReference type="PIRSR" id="PIRSR001400-3"/>
    </source>
</evidence>
<feature type="binding site" evidence="8">
    <location>
        <position position="150"/>
    </location>
    <ligand>
        <name>substrate</name>
    </ligand>
</feature>
<dbReference type="EMBL" id="LT671858">
    <property type="protein sequence ID" value="SIM69654.1"/>
    <property type="molecule type" value="Genomic_DNA"/>
</dbReference>
<evidence type="ECO:0000256" key="5">
    <source>
        <dbReference type="ARBA" id="ARBA00023239"/>
    </source>
</evidence>
<feature type="binding site" evidence="6">
    <location>
        <position position="360"/>
    </location>
    <ligand>
        <name>(2R)-2-phosphoglycerate</name>
        <dbReference type="ChEBI" id="CHEBI:58289"/>
    </ligand>
</feature>
<evidence type="ECO:0000256" key="8">
    <source>
        <dbReference type="PIRSR" id="PIRSR001400-2"/>
    </source>
</evidence>
<dbReference type="InterPro" id="IPR020809">
    <property type="entry name" value="Enolase_CS"/>
</dbReference>
<gene>
    <name evidence="6" type="primary">eno</name>
    <name evidence="12" type="ORF">CSP5_1291</name>
</gene>
<name>A0A1N5V9K4_9ARCH</name>
<sequence>MDERFDIKGTSLRIILDSRGNKTVEATVILNSGAEGICSAPAGASTGATEVIPFRDGRAEESLNFFERNVRESLKGFNGFNQTGFDNLLKNIDGTENFSSMGGNVSTALSIALAKAVSKELGIPLYRYAGGNFRMKAPKPIGNVIGGGKHAINGTTFQEFLVSNDSSSFLAAIEVNALVHKRIGQKAKDIMKNVSIGVGDERAWVLSISDEQAMQLLKDSANEISKEKKVKVYLGFDAAASSFYEKGKYVYKEKKRDQGEQIQYIIDAHKNYGFYYMEDPMDEADFEGHAEITKAVGKNALIVGDDLYTTNASRIRKGIETKATNGVLIKVNQIGTLTDTWDAVKTATSASMENVISHRSGETTDDFIAHLSLAFSSTFIKSGTIGGERLAKLNELVRLQEEIEH</sequence>
<feature type="binding site" evidence="6 9">
    <location>
        <position position="237"/>
    </location>
    <ligand>
        <name>Mg(2+)</name>
        <dbReference type="ChEBI" id="CHEBI:18420"/>
    </ligand>
</feature>
<keyword evidence="5 6" id="KW-0456">Lyase</keyword>
<dbReference type="SFLD" id="SFLDF00002">
    <property type="entry name" value="enolase"/>
    <property type="match status" value="1"/>
</dbReference>
<feature type="active site" description="Proton acceptor" evidence="6 7">
    <location>
        <position position="330"/>
    </location>
</feature>
<dbReference type="Proteomes" id="UP000195607">
    <property type="component" value="Chromosome I"/>
</dbReference>
<evidence type="ECO:0000256" key="4">
    <source>
        <dbReference type="ARBA" id="ARBA00023152"/>
    </source>
</evidence>
<dbReference type="Gene3D" id="3.30.390.10">
    <property type="entry name" value="Enolase-like, N-terminal domain"/>
    <property type="match status" value="1"/>
</dbReference>
<dbReference type="SFLD" id="SFLDS00001">
    <property type="entry name" value="Enolase"/>
    <property type="match status" value="1"/>
</dbReference>
<evidence type="ECO:0000259" key="11">
    <source>
        <dbReference type="SMART" id="SM01193"/>
    </source>
</evidence>
<feature type="domain" description="Enolase N-terminal" evidence="11">
    <location>
        <begin position="7"/>
        <end position="129"/>
    </location>
</feature>
<evidence type="ECO:0000256" key="2">
    <source>
        <dbReference type="ARBA" id="ARBA00009604"/>
    </source>
</evidence>
<reference evidence="12 13" key="1">
    <citation type="submission" date="2016-04" db="EMBL/GenBank/DDBJ databases">
        <authorList>
            <person name="Evans L.H."/>
            <person name="Alamgir A."/>
            <person name="Owens N."/>
            <person name="Weber N.D."/>
            <person name="Virtaneva K."/>
            <person name="Barbian K."/>
            <person name="Babar A."/>
            <person name="Rosenke K."/>
        </authorList>
    </citation>
    <scope>NUCLEOTIDE SEQUENCE [LARGE SCALE GENOMIC DNA]</scope>
    <source>
        <strain evidence="13">S5(T) (JCM 30642 \VKM B-2941)</strain>
    </source>
</reference>
<feature type="binding site" evidence="6">
    <location>
        <position position="158"/>
    </location>
    <ligand>
        <name>(2R)-2-phosphoglycerate</name>
        <dbReference type="ChEBI" id="CHEBI:58289"/>
    </ligand>
</feature>
<dbReference type="HAMAP" id="MF_00318">
    <property type="entry name" value="Enolase"/>
    <property type="match status" value="1"/>
</dbReference>
<dbReference type="PROSITE" id="PS00164">
    <property type="entry name" value="ENOLASE"/>
    <property type="match status" value="1"/>
</dbReference>
<keyword evidence="6 9" id="KW-0479">Metal-binding</keyword>
<keyword evidence="6" id="KW-0963">Cytoplasm</keyword>
<dbReference type="GO" id="GO:0009986">
    <property type="term" value="C:cell surface"/>
    <property type="evidence" value="ECO:0007669"/>
    <property type="project" value="UniProtKB-SubCell"/>
</dbReference>
<dbReference type="GO" id="GO:0000015">
    <property type="term" value="C:phosphopyruvate hydratase complex"/>
    <property type="evidence" value="ECO:0007669"/>
    <property type="project" value="InterPro"/>
</dbReference>
<evidence type="ECO:0000259" key="10">
    <source>
        <dbReference type="SMART" id="SM01192"/>
    </source>
</evidence>
<dbReference type="PANTHER" id="PTHR11902:SF1">
    <property type="entry name" value="ENOLASE"/>
    <property type="match status" value="1"/>
</dbReference>
<feature type="binding site" evidence="8">
    <location>
        <position position="381"/>
    </location>
    <ligand>
        <name>substrate</name>
    </ligand>
</feature>
<comment type="subcellular location">
    <subcellularLocation>
        <location evidence="6">Cytoplasm</location>
    </subcellularLocation>
    <subcellularLocation>
        <location evidence="6">Secreted</location>
    </subcellularLocation>
    <subcellularLocation>
        <location evidence="6">Cell surface</location>
    </subcellularLocation>
    <text evidence="6">Fractions of enolase are present in both the cytoplasm and on the cell surface.</text>
</comment>
<proteinExistence type="inferred from homology"/>
<dbReference type="SMART" id="SM01192">
    <property type="entry name" value="Enolase_C"/>
    <property type="match status" value="1"/>
</dbReference>
<keyword evidence="6" id="KW-0964">Secreted</keyword>
<dbReference type="InterPro" id="IPR029017">
    <property type="entry name" value="Enolase-like_N"/>
</dbReference>
<dbReference type="GeneID" id="41588538"/>
<dbReference type="Pfam" id="PF03952">
    <property type="entry name" value="Enolase_N"/>
    <property type="match status" value="1"/>
</dbReference>
<evidence type="ECO:0000256" key="7">
    <source>
        <dbReference type="PIRSR" id="PIRSR001400-1"/>
    </source>
</evidence>
<dbReference type="SUPFAM" id="SSF54826">
    <property type="entry name" value="Enolase N-terminal domain-like"/>
    <property type="match status" value="1"/>
</dbReference>
<dbReference type="InterPro" id="IPR020811">
    <property type="entry name" value="Enolase_N"/>
</dbReference>
<organism evidence="12 13">
    <name type="scientific">Cuniculiplasma divulgatum</name>
    <dbReference type="NCBI Taxonomy" id="1673428"/>
    <lineage>
        <taxon>Archaea</taxon>
        <taxon>Methanobacteriati</taxon>
        <taxon>Thermoplasmatota</taxon>
        <taxon>Thermoplasmata</taxon>
        <taxon>Thermoplasmatales</taxon>
        <taxon>Cuniculiplasmataceae</taxon>
        <taxon>Cuniculiplasma</taxon>
    </lineage>
</organism>
<evidence type="ECO:0000256" key="1">
    <source>
        <dbReference type="ARBA" id="ARBA00005031"/>
    </source>
</evidence>
<feature type="binding site" evidence="8">
    <location>
        <position position="305"/>
    </location>
    <ligand>
        <name>substrate</name>
    </ligand>
</feature>
<dbReference type="PANTHER" id="PTHR11902">
    <property type="entry name" value="ENOLASE"/>
    <property type="match status" value="1"/>
</dbReference>
<dbReference type="InterPro" id="IPR000941">
    <property type="entry name" value="Enolase"/>
</dbReference>
<feature type="domain" description="Enolase C-terminal TIM barrel" evidence="10">
    <location>
        <begin position="134"/>
        <end position="405"/>
    </location>
</feature>
<dbReference type="SMART" id="SM01193">
    <property type="entry name" value="Enolase_N"/>
    <property type="match status" value="1"/>
</dbReference>
<evidence type="ECO:0000313" key="13">
    <source>
        <dbReference type="Proteomes" id="UP000195607"/>
    </source>
</evidence>
<feature type="binding site" evidence="6">
    <location>
        <position position="359"/>
    </location>
    <ligand>
        <name>(2R)-2-phosphoglycerate</name>
        <dbReference type="ChEBI" id="CHEBI:58289"/>
    </ligand>
</feature>
<feature type="binding site" evidence="8">
    <location>
        <begin position="357"/>
        <end position="360"/>
    </location>
    <ligand>
        <name>substrate</name>
    </ligand>
</feature>
<feature type="binding site" evidence="6 9">
    <location>
        <position position="305"/>
    </location>
    <ligand>
        <name>Mg(2+)</name>
        <dbReference type="ChEBI" id="CHEBI:18420"/>
    </ligand>
</feature>
<dbReference type="SFLD" id="SFLDG00178">
    <property type="entry name" value="enolase"/>
    <property type="match status" value="1"/>
</dbReference>
<feature type="binding site" evidence="6">
    <location>
        <position position="381"/>
    </location>
    <ligand>
        <name>(2R)-2-phosphoglycerate</name>
        <dbReference type="ChEBI" id="CHEBI:58289"/>
    </ligand>
</feature>
<evidence type="ECO:0000313" key="12">
    <source>
        <dbReference type="EMBL" id="SIM69654.1"/>
    </source>
</evidence>
<dbReference type="EC" id="4.2.1.11" evidence="6"/>
<comment type="cofactor">
    <cofactor evidence="9">
        <name>Mg(2+)</name>
        <dbReference type="ChEBI" id="CHEBI:18420"/>
    </cofactor>
    <text evidence="9">Mg(2+) is required for catalysis and for stabilizing the dimer.</text>
</comment>
<comment type="catalytic activity">
    <reaction evidence="6">
        <text>(2R)-2-phosphoglycerate = phosphoenolpyruvate + H2O</text>
        <dbReference type="Rhea" id="RHEA:10164"/>
        <dbReference type="ChEBI" id="CHEBI:15377"/>
        <dbReference type="ChEBI" id="CHEBI:58289"/>
        <dbReference type="ChEBI" id="CHEBI:58702"/>
        <dbReference type="EC" id="4.2.1.11"/>
    </reaction>
</comment>
<dbReference type="AlphaFoldDB" id="A0A1N5V9K4"/>
<comment type="function">
    <text evidence="6">Catalyzes the reversible conversion of 2-phosphoglycerate (2-PG) into phosphoenolpyruvate (PEP). It is essential for the degradation of carbohydrates via glycolysis.</text>
</comment>
<comment type="pathway">
    <text evidence="1 6">Carbohydrate degradation; glycolysis; pyruvate from D-glyceraldehyde 3-phosphate: step 4/5.</text>
</comment>
<dbReference type="RefSeq" id="WP_148689916.1">
    <property type="nucleotide sequence ID" value="NZ_LT671858.1"/>
</dbReference>
<evidence type="ECO:0000256" key="3">
    <source>
        <dbReference type="ARBA" id="ARBA00022842"/>
    </source>
</evidence>
<keyword evidence="3 6" id="KW-0460">Magnesium</keyword>
<feature type="binding site" evidence="8">
    <location>
        <position position="278"/>
    </location>
    <ligand>
        <name>substrate</name>
    </ligand>
</feature>
<dbReference type="InterPro" id="IPR036849">
    <property type="entry name" value="Enolase-like_C_sf"/>
</dbReference>
<dbReference type="UniPathway" id="UPA00109">
    <property type="reaction ID" value="UER00187"/>
</dbReference>
<evidence type="ECO:0000256" key="6">
    <source>
        <dbReference type="HAMAP-Rule" id="MF_00318"/>
    </source>
</evidence>
<comment type="similarity">
    <text evidence="2 6">Belongs to the enolase family.</text>
</comment>
<dbReference type="SUPFAM" id="SSF51604">
    <property type="entry name" value="Enolase C-terminal domain-like"/>
    <property type="match status" value="1"/>
</dbReference>
<dbReference type="GO" id="GO:0000287">
    <property type="term" value="F:magnesium ion binding"/>
    <property type="evidence" value="ECO:0007669"/>
    <property type="project" value="UniProtKB-UniRule"/>
</dbReference>
<feature type="binding site" evidence="6 9">
    <location>
        <position position="278"/>
    </location>
    <ligand>
        <name>Mg(2+)</name>
        <dbReference type="ChEBI" id="CHEBI:18420"/>
    </ligand>
</feature>
<dbReference type="GO" id="GO:0006096">
    <property type="term" value="P:glycolytic process"/>
    <property type="evidence" value="ECO:0007669"/>
    <property type="project" value="UniProtKB-UniRule"/>
</dbReference>
<dbReference type="GO" id="GO:0005576">
    <property type="term" value="C:extracellular region"/>
    <property type="evidence" value="ECO:0007669"/>
    <property type="project" value="UniProtKB-SubCell"/>
</dbReference>
<comment type="cofactor">
    <cofactor evidence="6">
        <name>Mg(2+)</name>
        <dbReference type="ChEBI" id="CHEBI:18420"/>
    </cofactor>
    <text evidence="6">Binds a second Mg(2+) ion via substrate during catalysis.</text>
</comment>
<dbReference type="PIRSF" id="PIRSF001400">
    <property type="entry name" value="Enolase"/>
    <property type="match status" value="1"/>
</dbReference>
<dbReference type="InterPro" id="IPR020810">
    <property type="entry name" value="Enolase_C"/>
</dbReference>
<dbReference type="PRINTS" id="PR00148">
    <property type="entry name" value="ENOLASE"/>
</dbReference>
<feature type="active site" description="Proton donor" evidence="6 7">
    <location>
        <position position="201"/>
    </location>
</feature>
<accession>A0A1N5V9K4</accession>
<feature type="binding site" evidence="8">
    <location>
        <position position="159"/>
    </location>
    <ligand>
        <name>substrate</name>
    </ligand>
</feature>
<keyword evidence="4 6" id="KW-0324">Glycolysis</keyword>
<dbReference type="Pfam" id="PF00113">
    <property type="entry name" value="Enolase_C"/>
    <property type="match status" value="1"/>
</dbReference>
<feature type="binding site" evidence="6">
    <location>
        <position position="330"/>
    </location>
    <ligand>
        <name>(2R)-2-phosphoglycerate</name>
        <dbReference type="ChEBI" id="CHEBI:58289"/>
    </ligand>
</feature>
<dbReference type="GO" id="GO:0004634">
    <property type="term" value="F:phosphopyruvate hydratase activity"/>
    <property type="evidence" value="ECO:0007669"/>
    <property type="project" value="UniProtKB-UniRule"/>
</dbReference>
<dbReference type="Gene3D" id="3.20.20.120">
    <property type="entry name" value="Enolase-like C-terminal domain"/>
    <property type="match status" value="1"/>
</dbReference>
<protein>
    <recommendedName>
        <fullName evidence="6">Enolase</fullName>
        <ecNumber evidence="6">4.2.1.11</ecNumber>
    </recommendedName>
    <alternativeName>
        <fullName evidence="6">2-phospho-D-glycerate hydro-lyase</fullName>
    </alternativeName>
    <alternativeName>
        <fullName evidence="6">2-phosphoglycerate dehydratase</fullName>
    </alternativeName>
</protein>